<keyword evidence="2" id="KW-1185">Reference proteome</keyword>
<sequence>MQVSETQWSTQEKEIAKAALKTAHNREIQSLINVIRERASGVATIDDVWHLNDFLSARRFDIDGKYDDRESESLFVLAKLTKDGWLAIEDLLGLEPTKLSKITALTRVL</sequence>
<reference evidence="1 2" key="1">
    <citation type="submission" date="2024-09" db="EMBL/GenBank/DDBJ databases">
        <title>Floridaenema gen nov. (Aerosakkonemataceae, Aerosakkonematales ord. nov., Cyanobacteria) from benthic tropical and subtropical fresh waters, with the description of four new species.</title>
        <authorList>
            <person name="Moretto J.A."/>
            <person name="Berthold D.E."/>
            <person name="Lefler F.W."/>
            <person name="Huang I.-S."/>
            <person name="Laughinghouse H. IV."/>
        </authorList>
    </citation>
    <scope>NUCLEOTIDE SEQUENCE [LARGE SCALE GENOMIC DNA]</scope>
    <source>
        <strain evidence="1 2">BLCC-F167</strain>
    </source>
</reference>
<dbReference type="Pfam" id="PF18032">
    <property type="entry name" value="FRP"/>
    <property type="match status" value="1"/>
</dbReference>
<dbReference type="InterPro" id="IPR041601">
    <property type="entry name" value="FRP"/>
</dbReference>
<dbReference type="EMBL" id="JBHFNT010000241">
    <property type="protein sequence ID" value="MFB2838236.1"/>
    <property type="molecule type" value="Genomic_DNA"/>
</dbReference>
<dbReference type="Gene3D" id="6.10.140.1840">
    <property type="match status" value="1"/>
</dbReference>
<dbReference type="RefSeq" id="WP_413280556.1">
    <property type="nucleotide sequence ID" value="NZ_JBHFNT010000241.1"/>
</dbReference>
<protein>
    <submittedName>
        <fullName evidence="1">Uncharacterized protein</fullName>
    </submittedName>
</protein>
<comment type="caution">
    <text evidence="1">The sequence shown here is derived from an EMBL/GenBank/DDBJ whole genome shotgun (WGS) entry which is preliminary data.</text>
</comment>
<dbReference type="Proteomes" id="UP001576780">
    <property type="component" value="Unassembled WGS sequence"/>
</dbReference>
<evidence type="ECO:0000313" key="2">
    <source>
        <dbReference type="Proteomes" id="UP001576780"/>
    </source>
</evidence>
<name>A0ABV4WT24_9CYAN</name>
<accession>A0ABV4WT24</accession>
<proteinExistence type="predicted"/>
<dbReference type="InterPro" id="IPR053747">
    <property type="entry name" value="Fluoresc_Recovery_Reg"/>
</dbReference>
<gene>
    <name evidence="1" type="ORF">ACE1CA_27405</name>
</gene>
<evidence type="ECO:0000313" key="1">
    <source>
        <dbReference type="EMBL" id="MFB2838236.1"/>
    </source>
</evidence>
<organism evidence="1 2">
    <name type="scientific">Floridaenema evergladense BLCC-F167</name>
    <dbReference type="NCBI Taxonomy" id="3153639"/>
    <lineage>
        <taxon>Bacteria</taxon>
        <taxon>Bacillati</taxon>
        <taxon>Cyanobacteriota</taxon>
        <taxon>Cyanophyceae</taxon>
        <taxon>Oscillatoriophycideae</taxon>
        <taxon>Aerosakkonematales</taxon>
        <taxon>Aerosakkonemataceae</taxon>
        <taxon>Floridanema</taxon>
        <taxon>Floridanema evergladense</taxon>
    </lineage>
</organism>